<feature type="chain" id="PRO_5020572427" description="Altered inheritance of mitochondria protein 6" evidence="2">
    <location>
        <begin position="29"/>
        <end position="264"/>
    </location>
</feature>
<evidence type="ECO:0000256" key="2">
    <source>
        <dbReference type="SAM" id="SignalP"/>
    </source>
</evidence>
<protein>
    <recommendedName>
        <fullName evidence="1">Altered inheritance of mitochondria protein 6</fullName>
    </recommendedName>
</protein>
<dbReference type="GO" id="GO:0008081">
    <property type="term" value="F:phosphoric diester hydrolase activity"/>
    <property type="evidence" value="ECO:0007669"/>
    <property type="project" value="InterPro"/>
</dbReference>
<dbReference type="InterPro" id="IPR017946">
    <property type="entry name" value="PLC-like_Pdiesterase_TIM-brl"/>
</dbReference>
<dbReference type="EMBL" id="SMJU01000009">
    <property type="protein sequence ID" value="TDB63723.1"/>
    <property type="molecule type" value="Genomic_DNA"/>
</dbReference>
<accession>A0A4R4K8H5</accession>
<reference evidence="3 4" key="1">
    <citation type="submission" date="2019-02" db="EMBL/GenBank/DDBJ databases">
        <title>Arundinibacter roseus gen. nov., sp. nov., a new member of the family Cytophagaceae.</title>
        <authorList>
            <person name="Szuroczki S."/>
            <person name="Khayer B."/>
            <person name="Sproer C."/>
            <person name="Toumi M."/>
            <person name="Szabo A."/>
            <person name="Felfoldi T."/>
            <person name="Schumann P."/>
            <person name="Toth E."/>
        </authorList>
    </citation>
    <scope>NUCLEOTIDE SEQUENCE [LARGE SCALE GENOMIC DNA]</scope>
    <source>
        <strain evidence="3 4">DMA-k-7a</strain>
    </source>
</reference>
<sequence>MRQSFYLYSKVFSVLIPVLLLVALVAQAQPSDYSMAQAHSHNDYEQARPFHAAYELGFGSVEADIFLKNGELYVAHNWEDIQSDRTFRALYLNPLLEKIRANNGWPYPGKRPIQILIDLKNTGQATLKVLEQQLHPHRKQLRHVRFVISGDMPAPDKLPEQYKLFTFDGRKNLTYSPKASARVVLVSSSLMDFGGFWDGQEPMKPTMKEKVRQFVATQHVANKLVRLWATPNTELSYQTLKELGVDYLGTDDLPGLATFLQPTK</sequence>
<evidence type="ECO:0000256" key="1">
    <source>
        <dbReference type="ARBA" id="ARBA00014286"/>
    </source>
</evidence>
<dbReference type="Proteomes" id="UP000295706">
    <property type="component" value="Unassembled WGS sequence"/>
</dbReference>
<dbReference type="AlphaFoldDB" id="A0A4R4K8H5"/>
<dbReference type="PANTHER" id="PTHR31571">
    <property type="entry name" value="ALTERED INHERITANCE OF MITOCHONDRIA PROTEIN 6"/>
    <property type="match status" value="1"/>
</dbReference>
<dbReference type="GO" id="GO:0006629">
    <property type="term" value="P:lipid metabolic process"/>
    <property type="evidence" value="ECO:0007669"/>
    <property type="project" value="InterPro"/>
</dbReference>
<comment type="caution">
    <text evidence="3">The sequence shown here is derived from an EMBL/GenBank/DDBJ whole genome shotgun (WGS) entry which is preliminary data.</text>
</comment>
<evidence type="ECO:0000313" key="3">
    <source>
        <dbReference type="EMBL" id="TDB63723.1"/>
    </source>
</evidence>
<feature type="signal peptide" evidence="2">
    <location>
        <begin position="1"/>
        <end position="28"/>
    </location>
</feature>
<dbReference type="InterPro" id="IPR051236">
    <property type="entry name" value="HAT_RTT109-like"/>
</dbReference>
<proteinExistence type="predicted"/>
<dbReference type="PANTHER" id="PTHR31571:SF1">
    <property type="entry name" value="ALTERED INHERITANCE OF MITOCHONDRIA PROTEIN 6"/>
    <property type="match status" value="1"/>
</dbReference>
<organism evidence="3 4">
    <name type="scientific">Arundinibacter roseus</name>
    <dbReference type="NCBI Taxonomy" id="2070510"/>
    <lineage>
        <taxon>Bacteria</taxon>
        <taxon>Pseudomonadati</taxon>
        <taxon>Bacteroidota</taxon>
        <taxon>Cytophagia</taxon>
        <taxon>Cytophagales</taxon>
        <taxon>Spirosomataceae</taxon>
        <taxon>Arundinibacter</taxon>
    </lineage>
</organism>
<keyword evidence="4" id="KW-1185">Reference proteome</keyword>
<keyword evidence="2" id="KW-0732">Signal</keyword>
<dbReference type="SUPFAM" id="SSF51695">
    <property type="entry name" value="PLC-like phosphodiesterases"/>
    <property type="match status" value="1"/>
</dbReference>
<name>A0A4R4K8H5_9BACT</name>
<evidence type="ECO:0000313" key="4">
    <source>
        <dbReference type="Proteomes" id="UP000295706"/>
    </source>
</evidence>
<gene>
    <name evidence="3" type="ORF">EZE20_15610</name>
</gene>
<dbReference type="RefSeq" id="WP_207104704.1">
    <property type="nucleotide sequence ID" value="NZ_SMJU01000009.1"/>
</dbReference>
<dbReference type="Gene3D" id="3.20.20.190">
    <property type="entry name" value="Phosphatidylinositol (PI) phosphodiesterase"/>
    <property type="match status" value="1"/>
</dbReference>